<evidence type="ECO:0000313" key="3">
    <source>
        <dbReference type="Proteomes" id="UP001180020"/>
    </source>
</evidence>
<accession>A0AAV9EAW6</accession>
<sequence length="63" mass="6875">MLQIITPPPPPEEESIAAAAAREEGEAPARTVPQVIRSLVVGWLQYCMIVFGVIYKDSTCAFI</sequence>
<dbReference type="Proteomes" id="UP001180020">
    <property type="component" value="Unassembled WGS sequence"/>
</dbReference>
<proteinExistence type="predicted"/>
<protein>
    <submittedName>
        <fullName evidence="2">Uncharacterized protein</fullName>
    </submittedName>
</protein>
<name>A0AAV9EAW6_ACOCL</name>
<feature type="compositionally biased region" description="Pro residues" evidence="1">
    <location>
        <begin position="1"/>
        <end position="10"/>
    </location>
</feature>
<dbReference type="EMBL" id="JAUJYO010000008">
    <property type="protein sequence ID" value="KAK1310670.1"/>
    <property type="molecule type" value="Genomic_DNA"/>
</dbReference>
<evidence type="ECO:0000313" key="2">
    <source>
        <dbReference type="EMBL" id="KAK1310670.1"/>
    </source>
</evidence>
<evidence type="ECO:0000256" key="1">
    <source>
        <dbReference type="SAM" id="MobiDB-lite"/>
    </source>
</evidence>
<comment type="caution">
    <text evidence="2">The sequence shown here is derived from an EMBL/GenBank/DDBJ whole genome shotgun (WGS) entry which is preliminary data.</text>
</comment>
<dbReference type="AlphaFoldDB" id="A0AAV9EAW6"/>
<feature type="region of interest" description="Disordered" evidence="1">
    <location>
        <begin position="1"/>
        <end position="28"/>
    </location>
</feature>
<organism evidence="2 3">
    <name type="scientific">Acorus calamus</name>
    <name type="common">Sweet flag</name>
    <dbReference type="NCBI Taxonomy" id="4465"/>
    <lineage>
        <taxon>Eukaryota</taxon>
        <taxon>Viridiplantae</taxon>
        <taxon>Streptophyta</taxon>
        <taxon>Embryophyta</taxon>
        <taxon>Tracheophyta</taxon>
        <taxon>Spermatophyta</taxon>
        <taxon>Magnoliopsida</taxon>
        <taxon>Liliopsida</taxon>
        <taxon>Acoraceae</taxon>
        <taxon>Acorus</taxon>
    </lineage>
</organism>
<keyword evidence="3" id="KW-1185">Reference proteome</keyword>
<gene>
    <name evidence="2" type="ORF">QJS10_CPA08g00595</name>
</gene>
<reference evidence="2" key="2">
    <citation type="submission" date="2023-06" db="EMBL/GenBank/DDBJ databases">
        <authorList>
            <person name="Ma L."/>
            <person name="Liu K.-W."/>
            <person name="Li Z."/>
            <person name="Hsiao Y.-Y."/>
            <person name="Qi Y."/>
            <person name="Fu T."/>
            <person name="Tang G."/>
            <person name="Zhang D."/>
            <person name="Sun W.-H."/>
            <person name="Liu D.-K."/>
            <person name="Li Y."/>
            <person name="Chen G.-Z."/>
            <person name="Liu X.-D."/>
            <person name="Liao X.-Y."/>
            <person name="Jiang Y.-T."/>
            <person name="Yu X."/>
            <person name="Hao Y."/>
            <person name="Huang J."/>
            <person name="Zhao X.-W."/>
            <person name="Ke S."/>
            <person name="Chen Y.-Y."/>
            <person name="Wu W.-L."/>
            <person name="Hsu J.-L."/>
            <person name="Lin Y.-F."/>
            <person name="Huang M.-D."/>
            <person name="Li C.-Y."/>
            <person name="Huang L."/>
            <person name="Wang Z.-W."/>
            <person name="Zhao X."/>
            <person name="Zhong W.-Y."/>
            <person name="Peng D.-H."/>
            <person name="Ahmad S."/>
            <person name="Lan S."/>
            <person name="Zhang J.-S."/>
            <person name="Tsai W.-C."/>
            <person name="Van De Peer Y."/>
            <person name="Liu Z.-J."/>
        </authorList>
    </citation>
    <scope>NUCLEOTIDE SEQUENCE</scope>
    <source>
        <strain evidence="2">CP</strain>
        <tissue evidence="2">Leaves</tissue>
    </source>
</reference>
<reference evidence="2" key="1">
    <citation type="journal article" date="2023" name="Nat. Commun.">
        <title>Diploid and tetraploid genomes of Acorus and the evolution of monocots.</title>
        <authorList>
            <person name="Ma L."/>
            <person name="Liu K.W."/>
            <person name="Li Z."/>
            <person name="Hsiao Y.Y."/>
            <person name="Qi Y."/>
            <person name="Fu T."/>
            <person name="Tang G.D."/>
            <person name="Zhang D."/>
            <person name="Sun W.H."/>
            <person name="Liu D.K."/>
            <person name="Li Y."/>
            <person name="Chen G.Z."/>
            <person name="Liu X.D."/>
            <person name="Liao X.Y."/>
            <person name="Jiang Y.T."/>
            <person name="Yu X."/>
            <person name="Hao Y."/>
            <person name="Huang J."/>
            <person name="Zhao X.W."/>
            <person name="Ke S."/>
            <person name="Chen Y.Y."/>
            <person name="Wu W.L."/>
            <person name="Hsu J.L."/>
            <person name="Lin Y.F."/>
            <person name="Huang M.D."/>
            <person name="Li C.Y."/>
            <person name="Huang L."/>
            <person name="Wang Z.W."/>
            <person name="Zhao X."/>
            <person name="Zhong W.Y."/>
            <person name="Peng D.H."/>
            <person name="Ahmad S."/>
            <person name="Lan S."/>
            <person name="Zhang J.S."/>
            <person name="Tsai W.C."/>
            <person name="Van de Peer Y."/>
            <person name="Liu Z.J."/>
        </authorList>
    </citation>
    <scope>NUCLEOTIDE SEQUENCE</scope>
    <source>
        <strain evidence="2">CP</strain>
    </source>
</reference>